<organism evidence="2 3">
    <name type="scientific">Tenacibaculum finnmarkense genomovar finnmarkense</name>
    <dbReference type="NCBI Taxonomy" id="1458503"/>
    <lineage>
        <taxon>Bacteria</taxon>
        <taxon>Pseudomonadati</taxon>
        <taxon>Bacteroidota</taxon>
        <taxon>Flavobacteriia</taxon>
        <taxon>Flavobacteriales</taxon>
        <taxon>Flavobacteriaceae</taxon>
        <taxon>Tenacibaculum</taxon>
        <taxon>Tenacibaculum finnmarkense</taxon>
    </lineage>
</organism>
<keyword evidence="3" id="KW-1185">Reference proteome</keyword>
<gene>
    <name evidence="2" type="ORF">F7645_03255</name>
</gene>
<comment type="caution">
    <text evidence="2">The sequence shown here is derived from an EMBL/GenBank/DDBJ whole genome shotgun (WGS) entry which is preliminary data.</text>
</comment>
<dbReference type="Gene3D" id="1.20.120.450">
    <property type="entry name" value="dinb family like domain"/>
    <property type="match status" value="1"/>
</dbReference>
<proteinExistence type="predicted"/>
<dbReference type="EMBL" id="WXXV01000002">
    <property type="protein sequence ID" value="MBE7694447.1"/>
    <property type="molecule type" value="Genomic_DNA"/>
</dbReference>
<dbReference type="SUPFAM" id="SSF109854">
    <property type="entry name" value="DinB/YfiT-like putative metalloenzymes"/>
    <property type="match status" value="1"/>
</dbReference>
<sequence length="181" mass="21463">MSFFNTKELLSELKQIVVSHIRYVESLKNNTTEELQYKKTTVSWSVLECLEHLNLYAEFYNNEIRKRIEKSKYQKSTVFKSGYLGNKFALDMLPKEGMKTMNTFKSKNPIYSKLDKKVVLERFIKLQKELLNLLELANNIDLTKTKTAITLPILKFRLGDTFRFVIYHNQRHIIQAKNIFK</sequence>
<dbReference type="AlphaFoldDB" id="A0AAP1WFL7"/>
<evidence type="ECO:0000313" key="3">
    <source>
        <dbReference type="Proteomes" id="UP000806077"/>
    </source>
</evidence>
<dbReference type="Proteomes" id="UP000806077">
    <property type="component" value="Unassembled WGS sequence"/>
</dbReference>
<evidence type="ECO:0000313" key="2">
    <source>
        <dbReference type="EMBL" id="MBE7694447.1"/>
    </source>
</evidence>
<dbReference type="RefSeq" id="WP_101955674.1">
    <property type="nucleotide sequence ID" value="NZ_JAJHTL010000001.1"/>
</dbReference>
<name>A0AAP1WFL7_9FLAO</name>
<feature type="domain" description="DinB-like" evidence="1">
    <location>
        <begin position="23"/>
        <end position="175"/>
    </location>
</feature>
<evidence type="ECO:0000259" key="1">
    <source>
        <dbReference type="Pfam" id="PF12867"/>
    </source>
</evidence>
<dbReference type="InterPro" id="IPR024775">
    <property type="entry name" value="DinB-like"/>
</dbReference>
<dbReference type="Pfam" id="PF12867">
    <property type="entry name" value="DinB_2"/>
    <property type="match status" value="1"/>
</dbReference>
<accession>A0AAP1WFL7</accession>
<protein>
    <submittedName>
        <fullName evidence="2">DinB family protein</fullName>
    </submittedName>
</protein>
<reference evidence="2 3" key="1">
    <citation type="journal article" date="2020" name="Int. J. Syst. Evol. Microbiol.">
        <title>Tenacibaculum piscium sp. nov., isolated from skin ulcers of sea-farmed fish, and description of Tenacibaculum finnmarkense sp. nov. with subdivision into genomovars finnmarkense and ulcerans.</title>
        <authorList>
            <person name="Olsen A.B."/>
            <person name="Spilsberg B."/>
            <person name="Nilsen H.K."/>
            <person name="Lagesen K."/>
            <person name="Gulla S."/>
            <person name="Avendano-Herrera R."/>
            <person name="Irgang R."/>
            <person name="Duchaud E."/>
            <person name="Colquhoun D.J."/>
        </authorList>
    </citation>
    <scope>NUCLEOTIDE SEQUENCE [LARGE SCALE GENOMIC DNA]</scope>
    <source>
        <strain evidence="2 3">TNO037</strain>
    </source>
</reference>
<dbReference type="InterPro" id="IPR034660">
    <property type="entry name" value="DinB/YfiT-like"/>
</dbReference>